<name>A0A4P8YIW9_9ENTR</name>
<evidence type="ECO:0000256" key="1">
    <source>
        <dbReference type="SAM" id="SignalP"/>
    </source>
</evidence>
<dbReference type="OrthoDB" id="6506259at2"/>
<dbReference type="Proteomes" id="UP000302163">
    <property type="component" value="Chromosome"/>
</dbReference>
<organism evidence="2 3">
    <name type="scientific">Jejubacter calystegiae</name>
    <dbReference type="NCBI Taxonomy" id="2579935"/>
    <lineage>
        <taxon>Bacteria</taxon>
        <taxon>Pseudomonadati</taxon>
        <taxon>Pseudomonadota</taxon>
        <taxon>Gammaproteobacteria</taxon>
        <taxon>Enterobacterales</taxon>
        <taxon>Enterobacteriaceae</taxon>
        <taxon>Jejubacter</taxon>
    </lineage>
</organism>
<dbReference type="KEGG" id="izh:FEM41_08310"/>
<dbReference type="AlphaFoldDB" id="A0A4P8YIW9"/>
<evidence type="ECO:0000313" key="3">
    <source>
        <dbReference type="Proteomes" id="UP000302163"/>
    </source>
</evidence>
<gene>
    <name evidence="2" type="ORF">FEM41_08310</name>
</gene>
<keyword evidence="1" id="KW-0732">Signal</keyword>
<proteinExistence type="predicted"/>
<feature type="signal peptide" evidence="1">
    <location>
        <begin position="1"/>
        <end position="20"/>
    </location>
</feature>
<keyword evidence="3" id="KW-1185">Reference proteome</keyword>
<sequence>MKAIKIAALSALLVSGSTFAMGVSFEGGKNWTNLEAEMGKSSSGLYLQGNWLKNVDDGTQVGGAGIGYNLGLGPVMANVGAKALYIGPKKGDNGVAFPIGGGLSVNLTDSIALFGEGYVAPEGLNNSVKNYTEANAGVSWSPISLVTLKAGYRYAGVDGKHGRPSHTLYDGLYASAGVTF</sequence>
<accession>A0A4P8YIW9</accession>
<dbReference type="RefSeq" id="WP_138095539.1">
    <property type="nucleotide sequence ID" value="NZ_CP040428.1"/>
</dbReference>
<evidence type="ECO:0000313" key="2">
    <source>
        <dbReference type="EMBL" id="QCT19658.1"/>
    </source>
</evidence>
<dbReference type="InterPro" id="IPR011250">
    <property type="entry name" value="OMP/PagP_B-barrel"/>
</dbReference>
<dbReference type="InterPro" id="IPR009998">
    <property type="entry name" value="YfaZ"/>
</dbReference>
<dbReference type="Pfam" id="PF07437">
    <property type="entry name" value="YfaZ"/>
    <property type="match status" value="1"/>
</dbReference>
<dbReference type="SUPFAM" id="SSF56925">
    <property type="entry name" value="OMPA-like"/>
    <property type="match status" value="1"/>
</dbReference>
<reference evidence="2 3" key="1">
    <citation type="submission" date="2019-05" db="EMBL/GenBank/DDBJ databases">
        <title>Complete genome sequence of Izhakiella calystegiae KSNA2, an endophyte isolated from beach morning glory (Calystegia soldanella).</title>
        <authorList>
            <person name="Jiang L."/>
            <person name="Jeong J.C."/>
            <person name="Kim C.Y."/>
            <person name="Kim D.H."/>
            <person name="Kim S.W."/>
            <person name="Lee j."/>
        </authorList>
    </citation>
    <scope>NUCLEOTIDE SEQUENCE [LARGE SCALE GENOMIC DNA]</scope>
    <source>
        <strain evidence="2 3">KSNA2</strain>
    </source>
</reference>
<protein>
    <submittedName>
        <fullName evidence="2">Porin</fullName>
    </submittedName>
</protein>
<feature type="chain" id="PRO_5020662426" evidence="1">
    <location>
        <begin position="21"/>
        <end position="180"/>
    </location>
</feature>
<dbReference type="EMBL" id="CP040428">
    <property type="protein sequence ID" value="QCT19658.1"/>
    <property type="molecule type" value="Genomic_DNA"/>
</dbReference>